<keyword evidence="8 17" id="KW-0133">Cell shape</keyword>
<keyword evidence="13 17" id="KW-0961">Cell wall biogenesis/degradation</keyword>
<dbReference type="EC" id="3.6.1.27" evidence="3 17"/>
<evidence type="ECO:0000256" key="4">
    <source>
        <dbReference type="ARBA" id="ARBA00021581"/>
    </source>
</evidence>
<keyword evidence="10 17" id="KW-1133">Transmembrane helix</keyword>
<evidence type="ECO:0000256" key="10">
    <source>
        <dbReference type="ARBA" id="ARBA00022989"/>
    </source>
</evidence>
<organism evidence="18 19">
    <name type="scientific">Roseburia yibonii</name>
    <dbReference type="NCBI Taxonomy" id="2763063"/>
    <lineage>
        <taxon>Bacteria</taxon>
        <taxon>Bacillati</taxon>
        <taxon>Bacillota</taxon>
        <taxon>Clostridia</taxon>
        <taxon>Lachnospirales</taxon>
        <taxon>Lachnospiraceae</taxon>
        <taxon>Roseburia</taxon>
    </lineage>
</organism>
<evidence type="ECO:0000256" key="8">
    <source>
        <dbReference type="ARBA" id="ARBA00022960"/>
    </source>
</evidence>
<gene>
    <name evidence="17" type="primary">uppP</name>
    <name evidence="18" type="ORF">H8Z76_04340</name>
</gene>
<dbReference type="RefSeq" id="WP_186981754.1">
    <property type="nucleotide sequence ID" value="NZ_JACOQH010000002.1"/>
</dbReference>
<sequence>MSLLESILMGIIQGVTEFLPVSSSGHLAIFKALFHIEEPGMLFDVLLHIGTLVAVFIVYFKDLWRMIAEFFLMLRDFFCNVGIFFKNHFGKEKDAYIRLVSNGYRKMDLLIIVATIPTGIIGIVNSDFVEMASELLIVPGICLIITGILLLIADHTKGGSKTPKTVTYSNAFIVGICQGIATLPGLSRSGTTITACLVSGFNRKFAVKFSFILSIPAILGSLVFELKDIDLSLITSADMVNYLVGMVVAGVVGFICIKMMLLVVREKKFTAFAIYCFIIGAISVGTYFYMA</sequence>
<keyword evidence="5 17" id="KW-1003">Cell membrane</keyword>
<comment type="catalytic activity">
    <reaction evidence="16 17">
        <text>di-trans,octa-cis-undecaprenyl diphosphate + H2O = di-trans,octa-cis-undecaprenyl phosphate + phosphate + H(+)</text>
        <dbReference type="Rhea" id="RHEA:28094"/>
        <dbReference type="ChEBI" id="CHEBI:15377"/>
        <dbReference type="ChEBI" id="CHEBI:15378"/>
        <dbReference type="ChEBI" id="CHEBI:43474"/>
        <dbReference type="ChEBI" id="CHEBI:58405"/>
        <dbReference type="ChEBI" id="CHEBI:60392"/>
        <dbReference type="EC" id="3.6.1.27"/>
    </reaction>
</comment>
<evidence type="ECO:0000256" key="12">
    <source>
        <dbReference type="ARBA" id="ARBA00023251"/>
    </source>
</evidence>
<evidence type="ECO:0000256" key="14">
    <source>
        <dbReference type="ARBA" id="ARBA00032707"/>
    </source>
</evidence>
<evidence type="ECO:0000256" key="3">
    <source>
        <dbReference type="ARBA" id="ARBA00012374"/>
    </source>
</evidence>
<evidence type="ECO:0000256" key="9">
    <source>
        <dbReference type="ARBA" id="ARBA00022984"/>
    </source>
</evidence>
<evidence type="ECO:0000256" key="1">
    <source>
        <dbReference type="ARBA" id="ARBA00004651"/>
    </source>
</evidence>
<keyword evidence="6 17" id="KW-0812">Transmembrane</keyword>
<evidence type="ECO:0000256" key="2">
    <source>
        <dbReference type="ARBA" id="ARBA00010621"/>
    </source>
</evidence>
<keyword evidence="11 17" id="KW-0472">Membrane</keyword>
<name>A0ABR7I8M6_9FIRM</name>
<dbReference type="InterPro" id="IPR003824">
    <property type="entry name" value="UppP"/>
</dbReference>
<accession>A0ABR7I8M6</accession>
<evidence type="ECO:0000256" key="13">
    <source>
        <dbReference type="ARBA" id="ARBA00023316"/>
    </source>
</evidence>
<evidence type="ECO:0000313" key="18">
    <source>
        <dbReference type="EMBL" id="MBC5753267.1"/>
    </source>
</evidence>
<comment type="caution">
    <text evidence="18">The sequence shown here is derived from an EMBL/GenBank/DDBJ whole genome shotgun (WGS) entry which is preliminary data.</text>
</comment>
<feature type="transmembrane region" description="Helical" evidence="17">
    <location>
        <begin position="269"/>
        <end position="290"/>
    </location>
</feature>
<comment type="miscellaneous">
    <text evidence="17">Bacitracin is thought to be involved in the inhibition of peptidoglycan synthesis by sequestering undecaprenyl diphosphate, thereby reducing the pool of lipid carrier available.</text>
</comment>
<reference evidence="18 19" key="1">
    <citation type="submission" date="2020-08" db="EMBL/GenBank/DDBJ databases">
        <title>Genome public.</title>
        <authorList>
            <person name="Liu C."/>
            <person name="Sun Q."/>
        </authorList>
    </citation>
    <scope>NUCLEOTIDE SEQUENCE [LARGE SCALE GENOMIC DNA]</scope>
    <source>
        <strain evidence="18 19">BX0805</strain>
    </source>
</reference>
<feature type="transmembrane region" description="Helical" evidence="17">
    <location>
        <begin position="41"/>
        <end position="60"/>
    </location>
</feature>
<proteinExistence type="inferred from homology"/>
<evidence type="ECO:0000256" key="11">
    <source>
        <dbReference type="ARBA" id="ARBA00023136"/>
    </source>
</evidence>
<keyword evidence="12 17" id="KW-0046">Antibiotic resistance</keyword>
<evidence type="ECO:0000256" key="6">
    <source>
        <dbReference type="ARBA" id="ARBA00022692"/>
    </source>
</evidence>
<dbReference type="Pfam" id="PF02673">
    <property type="entry name" value="BacA"/>
    <property type="match status" value="1"/>
</dbReference>
<comment type="function">
    <text evidence="17">Catalyzes the dephosphorylation of undecaprenyl diphosphate (UPP). Confers resistance to bacitracin.</text>
</comment>
<evidence type="ECO:0000313" key="19">
    <source>
        <dbReference type="Proteomes" id="UP000621540"/>
    </source>
</evidence>
<keyword evidence="19" id="KW-1185">Reference proteome</keyword>
<dbReference type="EMBL" id="JACOQH010000002">
    <property type="protein sequence ID" value="MBC5753267.1"/>
    <property type="molecule type" value="Genomic_DNA"/>
</dbReference>
<dbReference type="PANTHER" id="PTHR30622">
    <property type="entry name" value="UNDECAPRENYL-DIPHOSPHATASE"/>
    <property type="match status" value="1"/>
</dbReference>
<dbReference type="Proteomes" id="UP000621540">
    <property type="component" value="Unassembled WGS sequence"/>
</dbReference>
<evidence type="ECO:0000256" key="16">
    <source>
        <dbReference type="ARBA" id="ARBA00047594"/>
    </source>
</evidence>
<keyword evidence="9 17" id="KW-0573">Peptidoglycan synthesis</keyword>
<evidence type="ECO:0000256" key="7">
    <source>
        <dbReference type="ARBA" id="ARBA00022801"/>
    </source>
</evidence>
<evidence type="ECO:0000256" key="17">
    <source>
        <dbReference type="HAMAP-Rule" id="MF_01006"/>
    </source>
</evidence>
<feature type="transmembrane region" description="Helical" evidence="17">
    <location>
        <begin position="136"/>
        <end position="153"/>
    </location>
</feature>
<feature type="transmembrane region" description="Helical" evidence="17">
    <location>
        <begin position="106"/>
        <end position="124"/>
    </location>
</feature>
<protein>
    <recommendedName>
        <fullName evidence="4 17">Undecaprenyl-diphosphatase</fullName>
        <ecNumber evidence="3 17">3.6.1.27</ecNumber>
    </recommendedName>
    <alternativeName>
        <fullName evidence="15 17">Bacitracin resistance protein</fullName>
    </alternativeName>
    <alternativeName>
        <fullName evidence="14 17">Undecaprenyl pyrophosphate phosphatase</fullName>
    </alternativeName>
</protein>
<evidence type="ECO:0000256" key="5">
    <source>
        <dbReference type="ARBA" id="ARBA00022475"/>
    </source>
</evidence>
<comment type="similarity">
    <text evidence="2 17">Belongs to the UppP family.</text>
</comment>
<feature type="transmembrane region" description="Helical" evidence="17">
    <location>
        <begin position="239"/>
        <end position="257"/>
    </location>
</feature>
<keyword evidence="7 17" id="KW-0378">Hydrolase</keyword>
<feature type="transmembrane region" description="Helical" evidence="17">
    <location>
        <begin position="205"/>
        <end position="224"/>
    </location>
</feature>
<dbReference type="HAMAP" id="MF_01006">
    <property type="entry name" value="Undec_diphosphatase"/>
    <property type="match status" value="1"/>
</dbReference>
<dbReference type="PANTHER" id="PTHR30622:SF2">
    <property type="entry name" value="UNDECAPRENYL-DIPHOSPHATASE"/>
    <property type="match status" value="1"/>
</dbReference>
<evidence type="ECO:0000256" key="15">
    <source>
        <dbReference type="ARBA" id="ARBA00032932"/>
    </source>
</evidence>
<comment type="subcellular location">
    <subcellularLocation>
        <location evidence="1 17">Cell membrane</location>
        <topology evidence="1 17">Multi-pass membrane protein</topology>
    </subcellularLocation>
</comment>